<evidence type="ECO:0000313" key="1">
    <source>
        <dbReference type="EMBL" id="KAJ1096533.1"/>
    </source>
</evidence>
<proteinExistence type="predicted"/>
<comment type="caution">
    <text evidence="1">The sequence shown here is derived from an EMBL/GenBank/DDBJ whole genome shotgun (WGS) entry which is preliminary data.</text>
</comment>
<dbReference type="AlphaFoldDB" id="A0AAV7LZZ2"/>
<dbReference type="Proteomes" id="UP001066276">
    <property type="component" value="Chromosome 10"/>
</dbReference>
<accession>A0AAV7LZZ2</accession>
<feature type="non-terminal residue" evidence="1">
    <location>
        <position position="1"/>
    </location>
</feature>
<gene>
    <name evidence="1" type="ORF">NDU88_001669</name>
</gene>
<reference evidence="1" key="1">
    <citation type="journal article" date="2022" name="bioRxiv">
        <title>Sequencing and chromosome-scale assembly of the giantPleurodeles waltlgenome.</title>
        <authorList>
            <person name="Brown T."/>
            <person name="Elewa A."/>
            <person name="Iarovenko S."/>
            <person name="Subramanian E."/>
            <person name="Araus A.J."/>
            <person name="Petzold A."/>
            <person name="Susuki M."/>
            <person name="Suzuki K.-i.T."/>
            <person name="Hayashi T."/>
            <person name="Toyoda A."/>
            <person name="Oliveira C."/>
            <person name="Osipova E."/>
            <person name="Leigh N.D."/>
            <person name="Simon A."/>
            <person name="Yun M.H."/>
        </authorList>
    </citation>
    <scope>NUCLEOTIDE SEQUENCE</scope>
    <source>
        <strain evidence="1">20211129_DDA</strain>
        <tissue evidence="1">Liver</tissue>
    </source>
</reference>
<name>A0AAV7LZZ2_PLEWA</name>
<keyword evidence="2" id="KW-1185">Reference proteome</keyword>
<protein>
    <submittedName>
        <fullName evidence="1">Uncharacterized protein</fullName>
    </submittedName>
</protein>
<organism evidence="1 2">
    <name type="scientific">Pleurodeles waltl</name>
    <name type="common">Iberian ribbed newt</name>
    <dbReference type="NCBI Taxonomy" id="8319"/>
    <lineage>
        <taxon>Eukaryota</taxon>
        <taxon>Metazoa</taxon>
        <taxon>Chordata</taxon>
        <taxon>Craniata</taxon>
        <taxon>Vertebrata</taxon>
        <taxon>Euteleostomi</taxon>
        <taxon>Amphibia</taxon>
        <taxon>Batrachia</taxon>
        <taxon>Caudata</taxon>
        <taxon>Salamandroidea</taxon>
        <taxon>Salamandridae</taxon>
        <taxon>Pleurodelinae</taxon>
        <taxon>Pleurodeles</taxon>
    </lineage>
</organism>
<evidence type="ECO:0000313" key="2">
    <source>
        <dbReference type="Proteomes" id="UP001066276"/>
    </source>
</evidence>
<sequence>AGELRLNCGSNFLVGVGLKKSLVWIWIVSRYVLDRYPSEESADPLLCFGICVAAVSVT</sequence>
<dbReference type="EMBL" id="JANPWB010000014">
    <property type="protein sequence ID" value="KAJ1096533.1"/>
    <property type="molecule type" value="Genomic_DNA"/>
</dbReference>